<feature type="domain" description="RING-type" evidence="19">
    <location>
        <begin position="559"/>
        <end position="602"/>
    </location>
</feature>
<evidence type="ECO:0000313" key="21">
    <source>
        <dbReference type="EMBL" id="KAF2852520.1"/>
    </source>
</evidence>
<dbReference type="PROSITE" id="PS50089">
    <property type="entry name" value="ZF_RING_2"/>
    <property type="match status" value="1"/>
</dbReference>
<dbReference type="EC" id="2.3.2.27" evidence="6"/>
<evidence type="ECO:0000256" key="6">
    <source>
        <dbReference type="ARBA" id="ARBA00012483"/>
    </source>
</evidence>
<proteinExistence type="predicted"/>
<evidence type="ECO:0000256" key="9">
    <source>
        <dbReference type="ARBA" id="ARBA00022723"/>
    </source>
</evidence>
<feature type="region of interest" description="Disordered" evidence="18">
    <location>
        <begin position="492"/>
        <end position="513"/>
    </location>
</feature>
<evidence type="ECO:0000256" key="10">
    <source>
        <dbReference type="ARBA" id="ARBA00022753"/>
    </source>
</evidence>
<dbReference type="AlphaFoldDB" id="A0A6A7BAW9"/>
<keyword evidence="8" id="KW-0519">Myristate</keyword>
<keyword evidence="13" id="KW-0862">Zinc</keyword>
<name>A0A6A7BAW9_9PLEO</name>
<feature type="compositionally biased region" description="Polar residues" evidence="18">
    <location>
        <begin position="130"/>
        <end position="141"/>
    </location>
</feature>
<feature type="compositionally biased region" description="Polar residues" evidence="18">
    <location>
        <begin position="406"/>
        <end position="421"/>
    </location>
</feature>
<evidence type="ECO:0000256" key="16">
    <source>
        <dbReference type="ARBA" id="ARBA00023288"/>
    </source>
</evidence>
<feature type="compositionally biased region" description="Pro residues" evidence="18">
    <location>
        <begin position="288"/>
        <end position="299"/>
    </location>
</feature>
<keyword evidence="22" id="KW-1185">Reference proteome</keyword>
<dbReference type="GO" id="GO:0008270">
    <property type="term" value="F:zinc ion binding"/>
    <property type="evidence" value="ECO:0007669"/>
    <property type="project" value="UniProtKB-KW"/>
</dbReference>
<dbReference type="GO" id="GO:0016020">
    <property type="term" value="C:membrane"/>
    <property type="evidence" value="ECO:0007669"/>
    <property type="project" value="UniProtKB-SubCell"/>
</dbReference>
<dbReference type="GO" id="GO:0005768">
    <property type="term" value="C:endosome"/>
    <property type="evidence" value="ECO:0007669"/>
    <property type="project" value="UniProtKB-SubCell"/>
</dbReference>
<dbReference type="SMART" id="SM00064">
    <property type="entry name" value="FYVE"/>
    <property type="match status" value="1"/>
</dbReference>
<feature type="domain" description="FYVE-type" evidence="20">
    <location>
        <begin position="197"/>
        <end position="292"/>
    </location>
</feature>
<evidence type="ECO:0000256" key="5">
    <source>
        <dbReference type="ARBA" id="ARBA00004906"/>
    </source>
</evidence>
<dbReference type="PANTHER" id="PTHR46661:SF4">
    <property type="entry name" value="RING-TYPE DOMAIN-CONTAINING PROTEIN"/>
    <property type="match status" value="1"/>
</dbReference>
<organism evidence="21 22">
    <name type="scientific">Plenodomus tracheiphilus IPT5</name>
    <dbReference type="NCBI Taxonomy" id="1408161"/>
    <lineage>
        <taxon>Eukaryota</taxon>
        <taxon>Fungi</taxon>
        <taxon>Dikarya</taxon>
        <taxon>Ascomycota</taxon>
        <taxon>Pezizomycotina</taxon>
        <taxon>Dothideomycetes</taxon>
        <taxon>Pleosporomycetidae</taxon>
        <taxon>Pleosporales</taxon>
        <taxon>Pleosporineae</taxon>
        <taxon>Leptosphaeriaceae</taxon>
        <taxon>Plenodomus</taxon>
    </lineage>
</organism>
<evidence type="ECO:0000256" key="4">
    <source>
        <dbReference type="ARBA" id="ARBA00004371"/>
    </source>
</evidence>
<evidence type="ECO:0000256" key="12">
    <source>
        <dbReference type="ARBA" id="ARBA00022786"/>
    </source>
</evidence>
<evidence type="ECO:0000256" key="11">
    <source>
        <dbReference type="ARBA" id="ARBA00022771"/>
    </source>
</evidence>
<dbReference type="Proteomes" id="UP000799423">
    <property type="component" value="Unassembled WGS sequence"/>
</dbReference>
<dbReference type="InterPro" id="IPR011011">
    <property type="entry name" value="Znf_FYVE_PHD"/>
</dbReference>
<keyword evidence="7" id="KW-0808">Transferase</keyword>
<comment type="pathway">
    <text evidence="5">Protein modification; protein ubiquitination.</text>
</comment>
<dbReference type="InterPro" id="IPR051878">
    <property type="entry name" value="ZNRF_ubiq-protein_ligase"/>
</dbReference>
<dbReference type="CDD" id="cd16489">
    <property type="entry name" value="mRING-CH-C4HC2H_ZNRF"/>
    <property type="match status" value="1"/>
</dbReference>
<keyword evidence="9" id="KW-0479">Metal-binding</keyword>
<evidence type="ECO:0000259" key="20">
    <source>
        <dbReference type="PROSITE" id="PS50178"/>
    </source>
</evidence>
<reference evidence="21" key="1">
    <citation type="submission" date="2020-01" db="EMBL/GenBank/DDBJ databases">
        <authorList>
            <consortium name="DOE Joint Genome Institute"/>
            <person name="Haridas S."/>
            <person name="Albert R."/>
            <person name="Binder M."/>
            <person name="Bloem J."/>
            <person name="Labutti K."/>
            <person name="Salamov A."/>
            <person name="Andreopoulos B."/>
            <person name="Baker S.E."/>
            <person name="Barry K."/>
            <person name="Bills G."/>
            <person name="Bluhm B.H."/>
            <person name="Cannon C."/>
            <person name="Castanera R."/>
            <person name="Culley D.E."/>
            <person name="Daum C."/>
            <person name="Ezra D."/>
            <person name="Gonzalez J.B."/>
            <person name="Henrissat B."/>
            <person name="Kuo A."/>
            <person name="Liang C."/>
            <person name="Lipzen A."/>
            <person name="Lutzoni F."/>
            <person name="Magnuson J."/>
            <person name="Mondo S."/>
            <person name="Nolan M."/>
            <person name="Ohm R."/>
            <person name="Pangilinan J."/>
            <person name="Park H.-J."/>
            <person name="Ramirez L."/>
            <person name="Alfaro M."/>
            <person name="Sun H."/>
            <person name="Tritt A."/>
            <person name="Yoshinaga Y."/>
            <person name="Zwiers L.-H."/>
            <person name="Turgeon B.G."/>
            <person name="Goodwin S.B."/>
            <person name="Spatafora J.W."/>
            <person name="Crous P.W."/>
            <person name="Grigoriev I.V."/>
        </authorList>
    </citation>
    <scope>NUCLEOTIDE SEQUENCE</scope>
    <source>
        <strain evidence="21">IPT5</strain>
    </source>
</reference>
<dbReference type="OrthoDB" id="660555at2759"/>
<dbReference type="PANTHER" id="PTHR46661">
    <property type="entry name" value="E3 UBIQUITIN-PROTEIN LIGASE ZNRF1-LIKE PROTEIN"/>
    <property type="match status" value="1"/>
</dbReference>
<keyword evidence="14" id="KW-0472">Membrane</keyword>
<protein>
    <recommendedName>
        <fullName evidence="6">RING-type E3 ubiquitin transferase</fullName>
        <ecNumber evidence="6">2.3.2.27</ecNumber>
    </recommendedName>
</protein>
<dbReference type="Pfam" id="PF13639">
    <property type="entry name" value="zf-RING_2"/>
    <property type="match status" value="1"/>
</dbReference>
<evidence type="ECO:0000256" key="3">
    <source>
        <dbReference type="ARBA" id="ARBA00004177"/>
    </source>
</evidence>
<dbReference type="SUPFAM" id="SSF57903">
    <property type="entry name" value="FYVE/PHD zinc finger"/>
    <property type="match status" value="1"/>
</dbReference>
<dbReference type="Gene3D" id="3.30.40.10">
    <property type="entry name" value="Zinc/RING finger domain, C3HC4 (zinc finger)"/>
    <property type="match status" value="2"/>
</dbReference>
<dbReference type="GO" id="GO:0061630">
    <property type="term" value="F:ubiquitin protein ligase activity"/>
    <property type="evidence" value="ECO:0007669"/>
    <property type="project" value="UniProtKB-EC"/>
</dbReference>
<evidence type="ECO:0000256" key="2">
    <source>
        <dbReference type="ARBA" id="ARBA00004170"/>
    </source>
</evidence>
<dbReference type="GO" id="GO:0070936">
    <property type="term" value="P:protein K48-linked ubiquitination"/>
    <property type="evidence" value="ECO:0007669"/>
    <property type="project" value="TreeGrafter"/>
</dbReference>
<gene>
    <name evidence="21" type="ORF">T440DRAFT_488078</name>
</gene>
<evidence type="ECO:0000256" key="8">
    <source>
        <dbReference type="ARBA" id="ARBA00022707"/>
    </source>
</evidence>
<keyword evidence="11 17" id="KW-0863">Zinc-finger</keyword>
<feature type="compositionally biased region" description="Low complexity" evidence="18">
    <location>
        <begin position="111"/>
        <end position="120"/>
    </location>
</feature>
<sequence length="605" mass="66077">MPPNVNMDPRPGYTYTQRTRSRDGGQLDGSSHSTESGSGSSNAANYPPRYSSQGVVASHFLAQGGETWMDFLRDGTDPTVSRHPHSNNPPAGSEARPQPPSPRYNLPNRPSPRADSSPSRSSDRKRRLTQPDSPMRRTSSMRMHPGIVGASSADPIVLDSSPVTVRPLPPLPPQSPQASAELERRQSDLVLPRWQPDSEVDQCPVCGRHFTFLLRRHHCRKCGRVVCHSCSPHRITIPRQFIVHPPSDNTLNIIDLTGDDENTMSAFGPFRNPALGGGEEVRVCNPCVPDPNPNPPPQYTPTHQSRHQSARSSHVPPLPPPHTRAPISSPNLHNASRTVGPGQTQRERDPFRHVSDAHRRLSYHGSASNTSERRLPPLPGATGAQPPRSYHQDASISRILTGAGSHDSQASPYLTSSSLSGAQRLHRSMNTPVPPPLIPQQAQPTRPRRQIAEEDECPICGNELPPQGPEGDDAERTQHIQECIALHSASPAPIPLSQQTSASAPNQRTRGMSTAGAGVGGNGEGASNASRLSHAARGMFPYTATEKDCMDDEGREAECIICLEDFETGDKMARLVCWCKFHEKCIKEWWDKKGRGACPTHQLQE</sequence>
<feature type="compositionally biased region" description="Basic and acidic residues" evidence="18">
    <location>
        <begin position="345"/>
        <end position="359"/>
    </location>
</feature>
<dbReference type="GO" id="GO:0043161">
    <property type="term" value="P:proteasome-mediated ubiquitin-dependent protein catabolic process"/>
    <property type="evidence" value="ECO:0007669"/>
    <property type="project" value="TreeGrafter"/>
</dbReference>
<accession>A0A6A7BAW9</accession>
<keyword evidence="12" id="KW-0833">Ubl conjugation pathway</keyword>
<evidence type="ECO:0000313" key="22">
    <source>
        <dbReference type="Proteomes" id="UP000799423"/>
    </source>
</evidence>
<evidence type="ECO:0000259" key="19">
    <source>
        <dbReference type="PROSITE" id="PS50089"/>
    </source>
</evidence>
<dbReference type="InterPro" id="IPR013083">
    <property type="entry name" value="Znf_RING/FYVE/PHD"/>
</dbReference>
<feature type="region of interest" description="Disordered" evidence="18">
    <location>
        <begin position="286"/>
        <end position="450"/>
    </location>
</feature>
<comment type="subcellular location">
    <subcellularLocation>
        <location evidence="3">Endosome</location>
    </subcellularLocation>
    <subcellularLocation>
        <location evidence="4">Lysosome</location>
    </subcellularLocation>
    <subcellularLocation>
        <location evidence="2">Membrane</location>
        <topology evidence="2">Peripheral membrane protein</topology>
    </subcellularLocation>
</comment>
<evidence type="ECO:0000256" key="18">
    <source>
        <dbReference type="SAM" id="MobiDB-lite"/>
    </source>
</evidence>
<dbReference type="InterPro" id="IPR000306">
    <property type="entry name" value="Znf_FYVE"/>
</dbReference>
<dbReference type="InterPro" id="IPR017455">
    <property type="entry name" value="Znf_FYVE-rel"/>
</dbReference>
<evidence type="ECO:0000256" key="14">
    <source>
        <dbReference type="ARBA" id="ARBA00023136"/>
    </source>
</evidence>
<comment type="catalytic activity">
    <reaction evidence="1">
        <text>S-ubiquitinyl-[E2 ubiquitin-conjugating enzyme]-L-cysteine + [acceptor protein]-L-lysine = [E2 ubiquitin-conjugating enzyme]-L-cysteine + N(6)-ubiquitinyl-[acceptor protein]-L-lysine.</text>
        <dbReference type="EC" id="2.3.2.27"/>
    </reaction>
</comment>
<dbReference type="SMART" id="SM00184">
    <property type="entry name" value="RING"/>
    <property type="match status" value="1"/>
</dbReference>
<dbReference type="Pfam" id="PF01363">
    <property type="entry name" value="FYVE"/>
    <property type="match status" value="1"/>
</dbReference>
<feature type="region of interest" description="Disordered" evidence="18">
    <location>
        <begin position="1"/>
        <end position="50"/>
    </location>
</feature>
<evidence type="ECO:0000256" key="17">
    <source>
        <dbReference type="PROSITE-ProRule" id="PRU00175"/>
    </source>
</evidence>
<dbReference type="PROSITE" id="PS50178">
    <property type="entry name" value="ZF_FYVE"/>
    <property type="match status" value="1"/>
</dbReference>
<keyword evidence="16" id="KW-0449">Lipoprotein</keyword>
<feature type="compositionally biased region" description="Polar residues" evidence="18">
    <location>
        <begin position="326"/>
        <end position="344"/>
    </location>
</feature>
<keyword evidence="15" id="KW-0458">Lysosome</keyword>
<feature type="region of interest" description="Disordered" evidence="18">
    <location>
        <begin position="70"/>
        <end position="184"/>
    </location>
</feature>
<evidence type="ECO:0000256" key="1">
    <source>
        <dbReference type="ARBA" id="ARBA00000900"/>
    </source>
</evidence>
<keyword evidence="10" id="KW-0967">Endosome</keyword>
<dbReference type="InterPro" id="IPR001841">
    <property type="entry name" value="Znf_RING"/>
</dbReference>
<evidence type="ECO:0000256" key="13">
    <source>
        <dbReference type="ARBA" id="ARBA00022833"/>
    </source>
</evidence>
<dbReference type="SUPFAM" id="SSF57850">
    <property type="entry name" value="RING/U-box"/>
    <property type="match status" value="1"/>
</dbReference>
<evidence type="ECO:0000256" key="15">
    <source>
        <dbReference type="ARBA" id="ARBA00023228"/>
    </source>
</evidence>
<feature type="compositionally biased region" description="Low complexity" evidence="18">
    <location>
        <begin position="29"/>
        <end position="41"/>
    </location>
</feature>
<feature type="compositionally biased region" description="Polar residues" evidence="18">
    <location>
        <begin position="496"/>
        <end position="512"/>
    </location>
</feature>
<evidence type="ECO:0000256" key="7">
    <source>
        <dbReference type="ARBA" id="ARBA00022679"/>
    </source>
</evidence>
<dbReference type="EMBL" id="MU006298">
    <property type="protein sequence ID" value="KAF2852520.1"/>
    <property type="molecule type" value="Genomic_DNA"/>
</dbReference>